<comment type="caution">
    <text evidence="1">The sequence shown here is derived from an EMBL/GenBank/DDBJ whole genome shotgun (WGS) entry which is preliminary data.</text>
</comment>
<name>A0A813BCM0_9DINO</name>
<evidence type="ECO:0000313" key="2">
    <source>
        <dbReference type="Proteomes" id="UP000601435"/>
    </source>
</evidence>
<dbReference type="EMBL" id="CAJNJA010069364">
    <property type="protein sequence ID" value="CAE7897628.1"/>
    <property type="molecule type" value="Genomic_DNA"/>
</dbReference>
<dbReference type="AlphaFoldDB" id="A0A813BCM0"/>
<sequence length="588" mass="66513">WTIFMLGLRWTSDCKEYTSQVAVSLGLVKEDSQRKGKSRILELRWTTLCTKLVSEDKASDRLTQVGRLSLAASSKHQQVMSRALRGAAASSALTTSWARLFLVLQRAAAEEEHATAFANYSAAATSKFRNRVQAFSAAGRFWSIIPKWIGLVFQLLGEFCISERISGTASMARTFKARLGDLQGECRTSLETATRQNEAALDWARFMLQLAARKMLPRAWASQHREIAEWVAVQCTSIRQDRATEVATELRHRFLREVWSRLALLQLHAREAHEQQASRLQQTRSMKQAASSAMVTIEELRAELQHCKGQLEAERRLSREERWSRMALSVLRDQQSAASCGALKHITSRAASQRRTSVLHLQEVEVQRQEEIDMVTAKAAAEVATVGVQEAAIRRWQLLVLFTSQTQFRLCNQYVLNAVATQQRAAQQIALENSAMRPHLAGLQAEVALAWWARFATYLHLQASAYRTRKTLSDLLTAAQASPKTSDHWRRMCELLLKSGTSSVLYLLRDSRQLQSARHVRKSRQVGNLSEAVRAHAAHALSAHQVLFQESKRTLSHVRRFRNRNLAPPGLEEQCEQALQKCEYMLKG</sequence>
<keyword evidence="2" id="KW-1185">Reference proteome</keyword>
<dbReference type="Proteomes" id="UP000601435">
    <property type="component" value="Unassembled WGS sequence"/>
</dbReference>
<feature type="non-terminal residue" evidence="1">
    <location>
        <position position="1"/>
    </location>
</feature>
<protein>
    <submittedName>
        <fullName evidence="1">Uncharacterized protein</fullName>
    </submittedName>
</protein>
<proteinExistence type="predicted"/>
<dbReference type="OrthoDB" id="433034at2759"/>
<organism evidence="1 2">
    <name type="scientific">Symbiodinium necroappetens</name>
    <dbReference type="NCBI Taxonomy" id="1628268"/>
    <lineage>
        <taxon>Eukaryota</taxon>
        <taxon>Sar</taxon>
        <taxon>Alveolata</taxon>
        <taxon>Dinophyceae</taxon>
        <taxon>Suessiales</taxon>
        <taxon>Symbiodiniaceae</taxon>
        <taxon>Symbiodinium</taxon>
    </lineage>
</organism>
<evidence type="ECO:0000313" key="1">
    <source>
        <dbReference type="EMBL" id="CAE7897628.1"/>
    </source>
</evidence>
<accession>A0A813BCM0</accession>
<reference evidence="1" key="1">
    <citation type="submission" date="2021-02" db="EMBL/GenBank/DDBJ databases">
        <authorList>
            <person name="Dougan E. K."/>
            <person name="Rhodes N."/>
            <person name="Thang M."/>
            <person name="Chan C."/>
        </authorList>
    </citation>
    <scope>NUCLEOTIDE SEQUENCE</scope>
</reference>
<gene>
    <name evidence="1" type="ORF">SNEC2469_LOCUS30111</name>
</gene>